<keyword evidence="2" id="KW-1185">Reference proteome</keyword>
<name>A0A2A6BXP6_PRIPA</name>
<dbReference type="AlphaFoldDB" id="A0A2A6BXP6"/>
<proteinExistence type="predicted"/>
<evidence type="ECO:0000313" key="1">
    <source>
        <dbReference type="EnsemblMetazoa" id="PPA10491.1"/>
    </source>
</evidence>
<reference evidence="1" key="2">
    <citation type="submission" date="2022-06" db="UniProtKB">
        <authorList>
            <consortium name="EnsemblMetazoa"/>
        </authorList>
    </citation>
    <scope>IDENTIFICATION</scope>
    <source>
        <strain evidence="1">PS312</strain>
    </source>
</reference>
<gene>
    <name evidence="1" type="primary">WBGene00100045</name>
</gene>
<dbReference type="EnsemblMetazoa" id="PPA10491.1">
    <property type="protein sequence ID" value="PPA10491.1"/>
    <property type="gene ID" value="WBGene00100045"/>
</dbReference>
<dbReference type="Proteomes" id="UP000005239">
    <property type="component" value="Unassembled WGS sequence"/>
</dbReference>
<protein>
    <submittedName>
        <fullName evidence="1">Uncharacterized protein</fullName>
    </submittedName>
</protein>
<sequence>MPDYEPLDDEVDMIPWPTLIDLWNGFCMYCSRALAVLQLIFGTALIVIFSSGFHRAIGDSFWLSHPGLCSLRLRWTRSWKRKTHSHRKHLPYNNVLSEKHIFYHAMTGWFMALTFAFHTKTAMIITSDEEEYELEM</sequence>
<evidence type="ECO:0000313" key="2">
    <source>
        <dbReference type="Proteomes" id="UP000005239"/>
    </source>
</evidence>
<reference evidence="2" key="1">
    <citation type="journal article" date="2008" name="Nat. Genet.">
        <title>The Pristionchus pacificus genome provides a unique perspective on nematode lifestyle and parasitism.</title>
        <authorList>
            <person name="Dieterich C."/>
            <person name="Clifton S.W."/>
            <person name="Schuster L.N."/>
            <person name="Chinwalla A."/>
            <person name="Delehaunty K."/>
            <person name="Dinkelacker I."/>
            <person name="Fulton L."/>
            <person name="Fulton R."/>
            <person name="Godfrey J."/>
            <person name="Minx P."/>
            <person name="Mitreva M."/>
            <person name="Roeseler W."/>
            <person name="Tian H."/>
            <person name="Witte H."/>
            <person name="Yang S.P."/>
            <person name="Wilson R.K."/>
            <person name="Sommer R.J."/>
        </authorList>
    </citation>
    <scope>NUCLEOTIDE SEQUENCE [LARGE SCALE GENOMIC DNA]</scope>
    <source>
        <strain evidence="2">PS312</strain>
    </source>
</reference>
<accession>A0A8R1UAD7</accession>
<accession>A0A2A6BXP6</accession>
<organism evidence="1 2">
    <name type="scientific">Pristionchus pacificus</name>
    <name type="common">Parasitic nematode worm</name>
    <dbReference type="NCBI Taxonomy" id="54126"/>
    <lineage>
        <taxon>Eukaryota</taxon>
        <taxon>Metazoa</taxon>
        <taxon>Ecdysozoa</taxon>
        <taxon>Nematoda</taxon>
        <taxon>Chromadorea</taxon>
        <taxon>Rhabditida</taxon>
        <taxon>Rhabditina</taxon>
        <taxon>Diplogasteromorpha</taxon>
        <taxon>Diplogasteroidea</taxon>
        <taxon>Neodiplogasteridae</taxon>
        <taxon>Pristionchus</taxon>
    </lineage>
</organism>